<dbReference type="SUPFAM" id="SSF53927">
    <property type="entry name" value="Cytidine deaminase-like"/>
    <property type="match status" value="1"/>
</dbReference>
<dbReference type="GO" id="GO:0072527">
    <property type="term" value="P:pyrimidine-containing compound metabolic process"/>
    <property type="evidence" value="ECO:0007669"/>
    <property type="project" value="UniProtKB-ARBA"/>
</dbReference>
<comment type="catalytic activity">
    <reaction evidence="9 13">
        <text>cytidine + H2O + H(+) = uridine + NH4(+)</text>
        <dbReference type="Rhea" id="RHEA:16069"/>
        <dbReference type="ChEBI" id="CHEBI:15377"/>
        <dbReference type="ChEBI" id="CHEBI:15378"/>
        <dbReference type="ChEBI" id="CHEBI:16704"/>
        <dbReference type="ChEBI" id="CHEBI:17562"/>
        <dbReference type="ChEBI" id="CHEBI:28938"/>
        <dbReference type="EC" id="3.5.4.5"/>
    </reaction>
</comment>
<dbReference type="PANTHER" id="PTHR11644:SF2">
    <property type="entry name" value="CYTIDINE DEAMINASE"/>
    <property type="match status" value="1"/>
</dbReference>
<dbReference type="RefSeq" id="XP_022345883.1">
    <property type="nucleotide sequence ID" value="XM_022490175.1"/>
</dbReference>
<dbReference type="GO" id="GO:0008270">
    <property type="term" value="F:zinc ion binding"/>
    <property type="evidence" value="ECO:0007669"/>
    <property type="project" value="UniProtKB-UniRule"/>
</dbReference>
<evidence type="ECO:0000256" key="6">
    <source>
        <dbReference type="ARBA" id="ARBA00022801"/>
    </source>
</evidence>
<dbReference type="Gene3D" id="3.40.140.10">
    <property type="entry name" value="Cytidine Deaminase, domain 2"/>
    <property type="match status" value="1"/>
</dbReference>
<dbReference type="PROSITE" id="PS51747">
    <property type="entry name" value="CYT_DCMP_DEAMINASES_2"/>
    <property type="match status" value="1"/>
</dbReference>
<accession>A0A8B8F234</accession>
<dbReference type="PANTHER" id="PTHR11644">
    <property type="entry name" value="CYTIDINE DEAMINASE"/>
    <property type="match status" value="1"/>
</dbReference>
<dbReference type="GeneID" id="111138297"/>
<comment type="catalytic activity">
    <reaction evidence="13">
        <text>2'-deoxycytidine + H2O + H(+) = 2'-deoxyuridine + NH4(+)</text>
        <dbReference type="Rhea" id="RHEA:13433"/>
        <dbReference type="ChEBI" id="CHEBI:15377"/>
        <dbReference type="ChEBI" id="CHEBI:15378"/>
        <dbReference type="ChEBI" id="CHEBI:15698"/>
        <dbReference type="ChEBI" id="CHEBI:16450"/>
        <dbReference type="ChEBI" id="CHEBI:28938"/>
        <dbReference type="EC" id="3.5.4.5"/>
    </reaction>
</comment>
<feature type="binding site" evidence="12">
    <location>
        <position position="60"/>
    </location>
    <ligand>
        <name>Zn(2+)</name>
        <dbReference type="ChEBI" id="CHEBI:29105"/>
        <note>catalytic</note>
    </ligand>
</feature>
<feature type="binding site" evidence="11">
    <location>
        <begin position="49"/>
        <end position="55"/>
    </location>
    <ligand>
        <name>substrate</name>
    </ligand>
</feature>
<feature type="active site" description="Proton donor" evidence="10">
    <location>
        <position position="62"/>
    </location>
</feature>
<evidence type="ECO:0000256" key="10">
    <source>
        <dbReference type="PIRSR" id="PIRSR606262-1"/>
    </source>
</evidence>
<evidence type="ECO:0000256" key="13">
    <source>
        <dbReference type="RuleBase" id="RU364006"/>
    </source>
</evidence>
<dbReference type="InterPro" id="IPR016193">
    <property type="entry name" value="Cytidine_deaminase-like"/>
</dbReference>
<dbReference type="OrthoDB" id="414540at2759"/>
<evidence type="ECO:0000256" key="8">
    <source>
        <dbReference type="ARBA" id="ARBA00032005"/>
    </source>
</evidence>
<evidence type="ECO:0000256" key="11">
    <source>
        <dbReference type="PIRSR" id="PIRSR606262-2"/>
    </source>
</evidence>
<dbReference type="NCBIfam" id="NF004064">
    <property type="entry name" value="PRK05578.1"/>
    <property type="match status" value="1"/>
</dbReference>
<comment type="similarity">
    <text evidence="3 13">Belongs to the cytidine and deoxycytidylate deaminase family.</text>
</comment>
<gene>
    <name evidence="16" type="primary">LOC111138297</name>
</gene>
<evidence type="ECO:0000256" key="3">
    <source>
        <dbReference type="ARBA" id="ARBA00006576"/>
    </source>
</evidence>
<dbReference type="Proteomes" id="UP000694844">
    <property type="component" value="Chromosome 5"/>
</dbReference>
<dbReference type="EC" id="3.5.4.5" evidence="4 13"/>
<dbReference type="Pfam" id="PF00383">
    <property type="entry name" value="dCMP_cyt_deam_1"/>
    <property type="match status" value="1"/>
</dbReference>
<keyword evidence="15" id="KW-1185">Reference proteome</keyword>
<keyword evidence="5 12" id="KW-0479">Metal-binding</keyword>
<evidence type="ECO:0000313" key="16">
    <source>
        <dbReference type="RefSeq" id="XP_022345883.1"/>
    </source>
</evidence>
<evidence type="ECO:0000256" key="12">
    <source>
        <dbReference type="PIRSR" id="PIRSR606262-3"/>
    </source>
</evidence>
<dbReference type="GO" id="GO:0004126">
    <property type="term" value="F:cytidine deaminase activity"/>
    <property type="evidence" value="ECO:0007669"/>
    <property type="project" value="UniProtKB-UniRule"/>
</dbReference>
<evidence type="ECO:0000259" key="14">
    <source>
        <dbReference type="PROSITE" id="PS51747"/>
    </source>
</evidence>
<evidence type="ECO:0000256" key="9">
    <source>
        <dbReference type="ARBA" id="ARBA00049558"/>
    </source>
</evidence>
<organism evidence="15 16">
    <name type="scientific">Crassostrea virginica</name>
    <name type="common">Eastern oyster</name>
    <dbReference type="NCBI Taxonomy" id="6565"/>
    <lineage>
        <taxon>Eukaryota</taxon>
        <taxon>Metazoa</taxon>
        <taxon>Spiralia</taxon>
        <taxon>Lophotrochozoa</taxon>
        <taxon>Mollusca</taxon>
        <taxon>Bivalvia</taxon>
        <taxon>Autobranchia</taxon>
        <taxon>Pteriomorphia</taxon>
        <taxon>Ostreida</taxon>
        <taxon>Ostreoidea</taxon>
        <taxon>Ostreidae</taxon>
        <taxon>Crassostrea</taxon>
    </lineage>
</organism>
<evidence type="ECO:0000256" key="7">
    <source>
        <dbReference type="ARBA" id="ARBA00022833"/>
    </source>
</evidence>
<dbReference type="FunFam" id="3.40.140.10:FF:000008">
    <property type="entry name" value="Cytidine deaminase"/>
    <property type="match status" value="1"/>
</dbReference>
<reference evidence="16" key="1">
    <citation type="submission" date="2025-08" db="UniProtKB">
        <authorList>
            <consortium name="RefSeq"/>
        </authorList>
    </citation>
    <scope>IDENTIFICATION</scope>
    <source>
        <tissue evidence="16">Whole sample</tissue>
    </source>
</reference>
<evidence type="ECO:0000256" key="1">
    <source>
        <dbReference type="ARBA" id="ARBA00001947"/>
    </source>
</evidence>
<keyword evidence="7 12" id="KW-0862">Zinc</keyword>
<feature type="binding site" evidence="12">
    <location>
        <position position="97"/>
    </location>
    <ligand>
        <name>Zn(2+)</name>
        <dbReference type="ChEBI" id="CHEBI:29105"/>
        <note>catalytic</note>
    </ligand>
</feature>
<comment type="function">
    <text evidence="2 13">This enzyme scavenges exogenous and endogenous cytidine and 2'-deoxycytidine for UMP synthesis.</text>
</comment>
<dbReference type="InterPro" id="IPR006262">
    <property type="entry name" value="Cyt_deam_tetra"/>
</dbReference>
<dbReference type="KEGG" id="cvn:111138297"/>
<evidence type="ECO:0000256" key="2">
    <source>
        <dbReference type="ARBA" id="ARBA00003949"/>
    </source>
</evidence>
<dbReference type="GO" id="GO:0055086">
    <property type="term" value="P:nucleobase-containing small molecule metabolic process"/>
    <property type="evidence" value="ECO:0007669"/>
    <property type="project" value="UniProtKB-ARBA"/>
</dbReference>
<evidence type="ECO:0000313" key="15">
    <source>
        <dbReference type="Proteomes" id="UP000694844"/>
    </source>
</evidence>
<comment type="cofactor">
    <cofactor evidence="1 12 13">
        <name>Zn(2+)</name>
        <dbReference type="ChEBI" id="CHEBI:29105"/>
    </cofactor>
</comment>
<sequence length="142" mass="15473">MNVESLEPPYRDLVKAAVGAKDKAYCPYSNFHVGAAVLSSSDQIFTGANVENASYGLCVCAERVAIMNAVSQGYTDLKAMAVCCDIKDSFEAPCGACRQVFAEFNLDMDFYMVKPDFTSKKIKVGDLLPMAFTPASLKEERV</sequence>
<protein>
    <recommendedName>
        <fullName evidence="4 13">Cytidine deaminase</fullName>
        <ecNumber evidence="4 13">3.5.4.5</ecNumber>
    </recommendedName>
    <alternativeName>
        <fullName evidence="8 13">Cytidine aminohydrolase</fullName>
    </alternativeName>
</protein>
<dbReference type="InterPro" id="IPR002125">
    <property type="entry name" value="CMP_dCMP_dom"/>
</dbReference>
<evidence type="ECO:0000256" key="5">
    <source>
        <dbReference type="ARBA" id="ARBA00022723"/>
    </source>
</evidence>
<dbReference type="InterPro" id="IPR050202">
    <property type="entry name" value="Cyt/Deoxycyt_deaminase"/>
</dbReference>
<proteinExistence type="inferred from homology"/>
<dbReference type="GO" id="GO:0005829">
    <property type="term" value="C:cytosol"/>
    <property type="evidence" value="ECO:0007669"/>
    <property type="project" value="TreeGrafter"/>
</dbReference>
<name>A0A8B8F234_CRAVI</name>
<feature type="domain" description="CMP/dCMP-type deaminase" evidence="14">
    <location>
        <begin position="8"/>
        <end position="135"/>
    </location>
</feature>
<dbReference type="NCBIfam" id="TIGR01354">
    <property type="entry name" value="cyt_deam_tetra"/>
    <property type="match status" value="1"/>
</dbReference>
<keyword evidence="6 13" id="KW-0378">Hydrolase</keyword>
<evidence type="ECO:0000256" key="4">
    <source>
        <dbReference type="ARBA" id="ARBA00012783"/>
    </source>
</evidence>
<feature type="binding site" evidence="12">
    <location>
        <position position="94"/>
    </location>
    <ligand>
        <name>Zn(2+)</name>
        <dbReference type="ChEBI" id="CHEBI:29105"/>
        <note>catalytic</note>
    </ligand>
</feature>
<dbReference type="CDD" id="cd01283">
    <property type="entry name" value="cytidine_deaminase"/>
    <property type="match status" value="1"/>
</dbReference>
<dbReference type="AlphaFoldDB" id="A0A8B8F234"/>